<dbReference type="EMBL" id="JAMRXG010000001">
    <property type="protein sequence ID" value="MCM6772345.1"/>
    <property type="molecule type" value="Genomic_DNA"/>
</dbReference>
<accession>A0A9X2IW10</accession>
<evidence type="ECO:0000313" key="2">
    <source>
        <dbReference type="Proteomes" id="UP001139157"/>
    </source>
</evidence>
<dbReference type="RefSeq" id="WP_251909206.1">
    <property type="nucleotide sequence ID" value="NZ_JAMRXG010000001.1"/>
</dbReference>
<reference evidence="1" key="1">
    <citation type="submission" date="2022-06" db="EMBL/GenBank/DDBJ databases">
        <title>Novel species in genus nocardia.</title>
        <authorList>
            <person name="Li F."/>
        </authorList>
    </citation>
    <scope>NUCLEOTIDE SEQUENCE</scope>
    <source>
        <strain evidence="1">CDC141</strain>
    </source>
</reference>
<proteinExistence type="predicted"/>
<sequence>MINGTTEFLHALTEFERAVAGGDTAATAVAHRALTRAFAGASAFELTRGGPRLAVLLDDVPFDLRADTAVLIAGCVHRGARALDCWSPVLRLLAETLADAAIFAQTWRDLWRERLPDPQGEPRRDLAHICGADATTAWFALDRWVRAGLALLQHAEVRRAAGPRLRATLSELHSELADTANRWYKPLAFVLAVLDDEPLVILHRPTRTGYRLRLHGIGDNFQLHTLLADALIGGGHLPGEPPSAEAVAVCRTTPGTADTHGSFDFSGPDGGRIRDDGIPSDIPVLEGERLLVLDSPRHPRRWRAGRYFPCMPGDLALERALSAEEVTARFEGIR</sequence>
<protein>
    <submittedName>
        <fullName evidence="1">Uncharacterized protein</fullName>
    </submittedName>
</protein>
<organism evidence="1 2">
    <name type="scientific">Nocardia pulmonis</name>
    <dbReference type="NCBI Taxonomy" id="2951408"/>
    <lineage>
        <taxon>Bacteria</taxon>
        <taxon>Bacillati</taxon>
        <taxon>Actinomycetota</taxon>
        <taxon>Actinomycetes</taxon>
        <taxon>Mycobacteriales</taxon>
        <taxon>Nocardiaceae</taxon>
        <taxon>Nocardia</taxon>
    </lineage>
</organism>
<evidence type="ECO:0000313" key="1">
    <source>
        <dbReference type="EMBL" id="MCM6772345.1"/>
    </source>
</evidence>
<comment type="caution">
    <text evidence="1">The sequence shown here is derived from an EMBL/GenBank/DDBJ whole genome shotgun (WGS) entry which is preliminary data.</text>
</comment>
<dbReference type="Proteomes" id="UP001139157">
    <property type="component" value="Unassembled WGS sequence"/>
</dbReference>
<name>A0A9X2IW10_9NOCA</name>
<keyword evidence="2" id="KW-1185">Reference proteome</keyword>
<dbReference type="AlphaFoldDB" id="A0A9X2IW10"/>
<gene>
    <name evidence="1" type="ORF">NDR86_02515</name>
</gene>